<accession>A0A6U2B2P4</accession>
<dbReference type="EMBL" id="HBFK01000840">
    <property type="protein sequence ID" value="CAD8734016.1"/>
    <property type="molecule type" value="Transcribed_RNA"/>
</dbReference>
<keyword evidence="1" id="KW-0812">Transmembrane</keyword>
<dbReference type="PROSITE" id="PS50255">
    <property type="entry name" value="CYTOCHROME_B5_2"/>
    <property type="match status" value="1"/>
</dbReference>
<dbReference type="GO" id="GO:0006629">
    <property type="term" value="P:lipid metabolic process"/>
    <property type="evidence" value="ECO:0007669"/>
    <property type="project" value="InterPro"/>
</dbReference>
<dbReference type="PANTHER" id="PTHR19353:SF75">
    <property type="entry name" value="FATTY ACID DESATURASE, PUTATIVE-RELATED"/>
    <property type="match status" value="1"/>
</dbReference>
<dbReference type="Gene3D" id="3.10.120.10">
    <property type="entry name" value="Cytochrome b5-like heme/steroid binding domain"/>
    <property type="match status" value="1"/>
</dbReference>
<evidence type="ECO:0000313" key="4">
    <source>
        <dbReference type="EMBL" id="CAD8975765.1"/>
    </source>
</evidence>
<dbReference type="InterPro" id="IPR001199">
    <property type="entry name" value="Cyt_B5-like_heme/steroid-bd"/>
</dbReference>
<feature type="transmembrane region" description="Helical" evidence="1">
    <location>
        <begin position="130"/>
        <end position="152"/>
    </location>
</feature>
<reference evidence="3" key="1">
    <citation type="submission" date="2021-01" db="EMBL/GenBank/DDBJ databases">
        <authorList>
            <person name="Corre E."/>
            <person name="Pelletier E."/>
            <person name="Niang G."/>
            <person name="Scheremetjew M."/>
            <person name="Finn R."/>
            <person name="Kale V."/>
            <person name="Holt S."/>
            <person name="Cochrane G."/>
            <person name="Meng A."/>
            <person name="Brown T."/>
            <person name="Cohen L."/>
        </authorList>
    </citation>
    <scope>NUCLEOTIDE SEQUENCE</scope>
    <source>
        <strain evidence="3">CCMP441</strain>
        <strain evidence="4">CCMP644</strain>
    </source>
</reference>
<organism evidence="3">
    <name type="scientific">Hemiselmis andersenii</name>
    <name type="common">Cryptophyte alga</name>
    <dbReference type="NCBI Taxonomy" id="464988"/>
    <lineage>
        <taxon>Eukaryota</taxon>
        <taxon>Cryptophyceae</taxon>
        <taxon>Cryptomonadales</taxon>
        <taxon>Hemiselmidaceae</taxon>
        <taxon>Hemiselmis</taxon>
    </lineage>
</organism>
<dbReference type="PANTHER" id="PTHR19353">
    <property type="entry name" value="FATTY ACID DESATURASE 2"/>
    <property type="match status" value="1"/>
</dbReference>
<keyword evidence="1" id="KW-1133">Transmembrane helix</keyword>
<dbReference type="PIRSF" id="PIRSF015921">
    <property type="entry name" value="FA_sphinglp_des"/>
    <property type="match status" value="1"/>
</dbReference>
<dbReference type="Pfam" id="PF00173">
    <property type="entry name" value="Cyt-b5"/>
    <property type="match status" value="1"/>
</dbReference>
<feature type="transmembrane region" description="Helical" evidence="1">
    <location>
        <begin position="105"/>
        <end position="124"/>
    </location>
</feature>
<evidence type="ECO:0000256" key="1">
    <source>
        <dbReference type="SAM" id="Phobius"/>
    </source>
</evidence>
<dbReference type="AlphaFoldDB" id="A0A6U2B2P4"/>
<proteinExistence type="predicted"/>
<gene>
    <name evidence="4" type="ORF">HAND00432_LOCUS26770</name>
    <name evidence="3" type="ORF">HAND1043_LOCUS507</name>
</gene>
<dbReference type="EMBL" id="HBFX01044541">
    <property type="protein sequence ID" value="CAD8975765.1"/>
    <property type="molecule type" value="Transcribed_RNA"/>
</dbReference>
<dbReference type="Pfam" id="PF00487">
    <property type="entry name" value="FA_desaturase"/>
    <property type="match status" value="1"/>
</dbReference>
<dbReference type="GO" id="GO:0016717">
    <property type="term" value="F:oxidoreductase activity, acting on paired donors, with oxidation of a pair of donors resulting in the reduction of molecular oxygen to two molecules of water"/>
    <property type="evidence" value="ECO:0007669"/>
    <property type="project" value="TreeGrafter"/>
</dbReference>
<dbReference type="CDD" id="cd03506">
    <property type="entry name" value="Delta6-FADS-like"/>
    <property type="match status" value="1"/>
</dbReference>
<name>A0A6U2B2P4_HEMAN</name>
<dbReference type="InterPro" id="IPR005804">
    <property type="entry name" value="FA_desaturase_dom"/>
</dbReference>
<dbReference type="GO" id="GO:0016020">
    <property type="term" value="C:membrane"/>
    <property type="evidence" value="ECO:0007669"/>
    <property type="project" value="TreeGrafter"/>
</dbReference>
<dbReference type="InterPro" id="IPR012171">
    <property type="entry name" value="Fatty_acid_desaturase"/>
</dbReference>
<evidence type="ECO:0000259" key="2">
    <source>
        <dbReference type="PROSITE" id="PS50255"/>
    </source>
</evidence>
<dbReference type="InterPro" id="IPR036400">
    <property type="entry name" value="Cyt_B5-like_heme/steroid_sf"/>
</dbReference>
<evidence type="ECO:0000313" key="3">
    <source>
        <dbReference type="EMBL" id="CAD8734016.1"/>
    </source>
</evidence>
<protein>
    <recommendedName>
        <fullName evidence="2">Cytochrome b5 heme-binding domain-containing protein</fullName>
    </recommendedName>
</protein>
<dbReference type="SUPFAM" id="SSF55856">
    <property type="entry name" value="Cytochrome b5-like heme/steroid binding domain"/>
    <property type="match status" value="1"/>
</dbReference>
<keyword evidence="1" id="KW-0472">Membrane</keyword>
<feature type="domain" description="Cytochrome b5 heme-binding" evidence="2">
    <location>
        <begin position="1"/>
        <end position="69"/>
    </location>
</feature>
<feature type="transmembrane region" description="Helical" evidence="1">
    <location>
        <begin position="267"/>
        <end position="287"/>
    </location>
</feature>
<feature type="transmembrane region" description="Helical" evidence="1">
    <location>
        <begin position="293"/>
        <end position="315"/>
    </location>
</feature>
<sequence length="424" mass="48389">MADPRLKQNEVILEGWVYDLDAFGSKHPGGAGALNMFGGSDATTHYYMLHPHQQIRTKALEPFKLRKAESPTGPKAELGDSAFLLNTQAYQDLKQRVRKAIPYQFATWEWYVKAVAIMGLSAYLEYDSVASGFAFWKSAILGVLMAMIGLCIQHDANHGAVSPKGWVNRVWGFTQDWIGGSALLWKHHHVLMHHAETNVEGDDPDITGELIRFNKLTTWKGHHKWQAFYTWFLLPLLPLSWHFKEIYDLSVMRHCDRKMSSMARQEALFALAFRFVFIFRFYAIPLYFHPSLHTAACILTCLGVGGAYLGVNFVISHNFEGAKSVLNTADRAKHTRRDWAFDQVETSSTVGGRILGFFHGGLNYQIEHHLFPRISHVHYHKLQPVVQQWCLDNKIKYTYYKSLPENIASCYKHLSMLGNAKQIG</sequence>